<dbReference type="AlphaFoldDB" id="A0A542SPC4"/>
<protein>
    <submittedName>
        <fullName evidence="1">Uncharacterized protein</fullName>
    </submittedName>
</protein>
<sequence length="187" mass="20878">MSEPTNRNPDYVELVAASASLADAYAADEDDPWATSPFGWILKLPSRTKGAVGEKLISKWAESQGFPVKRSPNSEADRIINGHRIEIKMSTLWSTGDFKFQQIREQEYDYCLCLGLMPQDARAWLLPKDLLRQYVIGHTPQHTGAGGSDTFWLGFPADRPPAWMAEYGDTLEDVADAFRKMGRGSHG</sequence>
<evidence type="ECO:0000313" key="2">
    <source>
        <dbReference type="Proteomes" id="UP000316181"/>
    </source>
</evidence>
<keyword evidence="2" id="KW-1185">Reference proteome</keyword>
<reference evidence="1 2" key="1">
    <citation type="submission" date="2019-06" db="EMBL/GenBank/DDBJ databases">
        <title>Sequencing the genomes of 1000 actinobacteria strains.</title>
        <authorList>
            <person name="Klenk H.-P."/>
        </authorList>
    </citation>
    <scope>NUCLEOTIDE SEQUENCE [LARGE SCALE GENOMIC DNA]</scope>
    <source>
        <strain evidence="1 2">DSM 10596</strain>
    </source>
</reference>
<gene>
    <name evidence="1" type="ORF">FB389_1089</name>
</gene>
<evidence type="ECO:0000313" key="1">
    <source>
        <dbReference type="EMBL" id="TQK76418.1"/>
    </source>
</evidence>
<comment type="caution">
    <text evidence="1">The sequence shown here is derived from an EMBL/GenBank/DDBJ whole genome shotgun (WGS) entry which is preliminary data.</text>
</comment>
<accession>A0A542SPC4</accession>
<dbReference type="RefSeq" id="WP_142111698.1">
    <property type="nucleotide sequence ID" value="NZ_BAAATB010000002.1"/>
</dbReference>
<dbReference type="Proteomes" id="UP000316181">
    <property type="component" value="Unassembled WGS sequence"/>
</dbReference>
<organism evidence="1 2">
    <name type="scientific">Rarobacter incanus</name>
    <dbReference type="NCBI Taxonomy" id="153494"/>
    <lineage>
        <taxon>Bacteria</taxon>
        <taxon>Bacillati</taxon>
        <taxon>Actinomycetota</taxon>
        <taxon>Actinomycetes</taxon>
        <taxon>Micrococcales</taxon>
        <taxon>Rarobacteraceae</taxon>
        <taxon>Rarobacter</taxon>
    </lineage>
</organism>
<dbReference type="EMBL" id="VFNV01000001">
    <property type="protein sequence ID" value="TQK76418.1"/>
    <property type="molecule type" value="Genomic_DNA"/>
</dbReference>
<proteinExistence type="predicted"/>
<dbReference type="OrthoDB" id="34452at2"/>
<name>A0A542SPC4_9MICO</name>